<protein>
    <recommendedName>
        <fullName evidence="7">Purine nucleoside phosphorylase</fullName>
        <ecNumber evidence="7">2.4.2.1</ecNumber>
    </recommendedName>
    <alternativeName>
        <fullName evidence="7">Inosine-guanosine phosphorylase</fullName>
    </alternativeName>
</protein>
<dbReference type="InterPro" id="IPR000845">
    <property type="entry name" value="Nucleoside_phosphorylase_d"/>
</dbReference>
<name>A0ABR9P5X2_9ACTN</name>
<reference evidence="9 10" key="1">
    <citation type="submission" date="2020-09" db="EMBL/GenBank/DDBJ databases">
        <title>Diversity and distribution of actinomycetes associated with coral in the coast of Hainan.</title>
        <authorList>
            <person name="Li F."/>
        </authorList>
    </citation>
    <scope>NUCLEOTIDE SEQUENCE [LARGE SCALE GENOMIC DNA]</scope>
    <source>
        <strain evidence="9 10">HNM0947</strain>
    </source>
</reference>
<dbReference type="RefSeq" id="WP_193121876.1">
    <property type="nucleotide sequence ID" value="NZ_JADBGI010000008.1"/>
</dbReference>
<evidence type="ECO:0000313" key="10">
    <source>
        <dbReference type="Proteomes" id="UP000806528"/>
    </source>
</evidence>
<keyword evidence="4 7" id="KW-0328">Glycosyltransferase</keyword>
<dbReference type="PANTHER" id="PTHR11904:SF9">
    <property type="entry name" value="PURINE NUCLEOSIDE PHOSPHORYLASE-RELATED"/>
    <property type="match status" value="1"/>
</dbReference>
<dbReference type="EC" id="2.4.2.1" evidence="7"/>
<dbReference type="CDD" id="cd09009">
    <property type="entry name" value="PNP-EcPNPII_like"/>
    <property type="match status" value="1"/>
</dbReference>
<accession>A0ABR9P5X2</accession>
<dbReference type="InterPro" id="IPR035994">
    <property type="entry name" value="Nucleoside_phosphorylase_sf"/>
</dbReference>
<evidence type="ECO:0000259" key="8">
    <source>
        <dbReference type="Pfam" id="PF01048"/>
    </source>
</evidence>
<evidence type="ECO:0000313" key="9">
    <source>
        <dbReference type="EMBL" id="MBE2999249.1"/>
    </source>
</evidence>
<dbReference type="NCBIfam" id="NF006054">
    <property type="entry name" value="PRK08202.1"/>
    <property type="match status" value="1"/>
</dbReference>
<evidence type="ECO:0000256" key="5">
    <source>
        <dbReference type="ARBA" id="ARBA00022679"/>
    </source>
</evidence>
<proteinExistence type="inferred from homology"/>
<sequence>MSDTEQPPRTTEQAKELAESAAQELLSRAGADSFDAVVVLGSGWAGAAETLGTPDIELDVTDLPGFHEPSAEGHTPAVRSMWVGEKRVVVFMGRVHLYEGYDPMDVAHAVRTGTAAGARTAVLTGSAGSLRADIAPGQPVVVRDHINLTGRSPLVGADFVDLSGTYTTRLREVTREVDPSVAEGVYVSTVGPQFQTPAELNVLRQAGADLVGRSIALEAIAAVEAGADVLGLAIVSNDALGAVFEPFESERALEVVTQRAHRLGELLNRVLSRI</sequence>
<organism evidence="9 10">
    <name type="scientific">Nocardiopsis coralli</name>
    <dbReference type="NCBI Taxonomy" id="2772213"/>
    <lineage>
        <taxon>Bacteria</taxon>
        <taxon>Bacillati</taxon>
        <taxon>Actinomycetota</taxon>
        <taxon>Actinomycetes</taxon>
        <taxon>Streptosporangiales</taxon>
        <taxon>Nocardiopsidaceae</taxon>
        <taxon>Nocardiopsis</taxon>
    </lineage>
</organism>
<evidence type="ECO:0000256" key="6">
    <source>
        <dbReference type="ARBA" id="ARBA00048556"/>
    </source>
</evidence>
<comment type="pathway">
    <text evidence="2 7">Purine metabolism; purine nucleoside salvage.</text>
</comment>
<comment type="catalytic activity">
    <reaction evidence="6">
        <text>a purine 2'-deoxy-D-ribonucleoside + phosphate = a purine nucleobase + 2-deoxy-alpha-D-ribose 1-phosphate</text>
        <dbReference type="Rhea" id="RHEA:36431"/>
        <dbReference type="ChEBI" id="CHEBI:26386"/>
        <dbReference type="ChEBI" id="CHEBI:43474"/>
        <dbReference type="ChEBI" id="CHEBI:57259"/>
        <dbReference type="ChEBI" id="CHEBI:142361"/>
        <dbReference type="EC" id="2.4.2.1"/>
    </reaction>
</comment>
<evidence type="ECO:0000256" key="1">
    <source>
        <dbReference type="ARBA" id="ARBA00002678"/>
    </source>
</evidence>
<evidence type="ECO:0000256" key="4">
    <source>
        <dbReference type="ARBA" id="ARBA00022676"/>
    </source>
</evidence>
<gene>
    <name evidence="9" type="ORF">IDM40_11110</name>
</gene>
<dbReference type="Proteomes" id="UP000806528">
    <property type="component" value="Unassembled WGS sequence"/>
</dbReference>
<feature type="domain" description="Nucleoside phosphorylase" evidence="8">
    <location>
        <begin position="37"/>
        <end position="271"/>
    </location>
</feature>
<comment type="function">
    <text evidence="1">The purine nucleoside phosphorylases catalyze the phosphorolytic breakdown of the N-glycosidic bond in the beta-(deoxy)ribonucleoside molecules, with the formation of the corresponding free purine bases and pentose-1-phosphate. Cleaves guanosine, inosine, 2'-deoxyguanosine and 2'-deoxyinosine.</text>
</comment>
<dbReference type="InterPro" id="IPR011268">
    <property type="entry name" value="Purine_phosphorylase"/>
</dbReference>
<keyword evidence="10" id="KW-1185">Reference proteome</keyword>
<dbReference type="PANTHER" id="PTHR11904">
    <property type="entry name" value="METHYLTHIOADENOSINE/PURINE NUCLEOSIDE PHOSPHORYLASE"/>
    <property type="match status" value="1"/>
</dbReference>
<comment type="caution">
    <text evidence="9">The sequence shown here is derived from an EMBL/GenBank/DDBJ whole genome shotgun (WGS) entry which is preliminary data.</text>
</comment>
<dbReference type="PIRSF" id="PIRSF000477">
    <property type="entry name" value="PurNPase"/>
    <property type="match status" value="1"/>
</dbReference>
<dbReference type="Gene3D" id="3.40.50.1580">
    <property type="entry name" value="Nucleoside phosphorylase domain"/>
    <property type="match status" value="1"/>
</dbReference>
<comment type="similarity">
    <text evidence="3 7">Belongs to the PNP/MTAP phosphorylase family.</text>
</comment>
<evidence type="ECO:0000256" key="7">
    <source>
        <dbReference type="PIRNR" id="PIRNR000477"/>
    </source>
</evidence>
<evidence type="ECO:0000256" key="2">
    <source>
        <dbReference type="ARBA" id="ARBA00005058"/>
    </source>
</evidence>
<dbReference type="EMBL" id="JADBGI010000008">
    <property type="protein sequence ID" value="MBE2999249.1"/>
    <property type="molecule type" value="Genomic_DNA"/>
</dbReference>
<dbReference type="Pfam" id="PF01048">
    <property type="entry name" value="PNP_UDP_1"/>
    <property type="match status" value="1"/>
</dbReference>
<keyword evidence="5 7" id="KW-0808">Transferase</keyword>
<dbReference type="GO" id="GO:0004731">
    <property type="term" value="F:purine-nucleoside phosphorylase activity"/>
    <property type="evidence" value="ECO:0007669"/>
    <property type="project" value="UniProtKB-EC"/>
</dbReference>
<dbReference type="SUPFAM" id="SSF53167">
    <property type="entry name" value="Purine and uridine phosphorylases"/>
    <property type="match status" value="1"/>
</dbReference>
<evidence type="ECO:0000256" key="3">
    <source>
        <dbReference type="ARBA" id="ARBA00006751"/>
    </source>
</evidence>